<dbReference type="InterPro" id="IPR036291">
    <property type="entry name" value="NAD(P)-bd_dom_sf"/>
</dbReference>
<feature type="compositionally biased region" description="Basic and acidic residues" evidence="1">
    <location>
        <begin position="285"/>
        <end position="298"/>
    </location>
</feature>
<feature type="domain" description="Enoyl reductase (ER)" evidence="2">
    <location>
        <begin position="1082"/>
        <end position="1414"/>
    </location>
</feature>
<dbReference type="OrthoDB" id="201656at2759"/>
<feature type="compositionally biased region" description="Basic residues" evidence="1">
    <location>
        <begin position="211"/>
        <end position="220"/>
    </location>
</feature>
<dbReference type="Gene3D" id="3.90.180.10">
    <property type="entry name" value="Medium-chain alcohol dehydrogenases, catalytic domain"/>
    <property type="match status" value="1"/>
</dbReference>
<dbReference type="Gene3D" id="3.40.50.720">
    <property type="entry name" value="NAD(P)-binding Rossmann-like Domain"/>
    <property type="match status" value="1"/>
</dbReference>
<dbReference type="SUPFAM" id="SSF51735">
    <property type="entry name" value="NAD(P)-binding Rossmann-fold domains"/>
    <property type="match status" value="1"/>
</dbReference>
<dbReference type="InterPro" id="IPR011032">
    <property type="entry name" value="GroES-like_sf"/>
</dbReference>
<feature type="compositionally biased region" description="Polar residues" evidence="1">
    <location>
        <begin position="233"/>
        <end position="242"/>
    </location>
</feature>
<protein>
    <recommendedName>
        <fullName evidence="2">Enoyl reductase (ER) domain-containing protein</fullName>
    </recommendedName>
</protein>
<accession>A0A8H3TVX1</accession>
<feature type="compositionally biased region" description="Basic and acidic residues" evidence="1">
    <location>
        <begin position="408"/>
        <end position="418"/>
    </location>
</feature>
<evidence type="ECO:0000256" key="1">
    <source>
        <dbReference type="SAM" id="MobiDB-lite"/>
    </source>
</evidence>
<sequence>MTHFASDYLSKDGNAPAKIIGPLRCSGGGSVCISVRYTSIRSRSQYSRRASSATEEVTALLLSPDEFLSLRAQATQRRGHPVDTKGEFASFSNMPFGFKKPSRSYAASANAYYDPVSGYPTPYDPQTRAIHGPPKGYGRADEDSSDDEYGGSRVRRRDHVPGQQEDRHRRSSYDATPIARKKSSTLRTSQRGAVGRQSPASDVGRSSQSHSHSKSKKASQHVHYAETPEVPVSVTSPSQMMRSASKAGVKANSQVERQRRNQNVRAAMATFSPVDLAPPAPKSRKGLDDENEEAHSDQEGSWAGRSDGSDDIGSGADSSAPQSSVGPDCATSIARAPEHIPPQPVFAQDDVSEAEAEADSENCERDVSHQGMQGGNGIETIENDGCTPGSGKNSRTPSPAAELGRPTLRLERYNEHGELTPPTSDPGALSNLVAGMSCAESKSYDAASPWTAPMASHSVSPSHQSRPESRSSQGFSMGVFDRLSSKLGGKEEQVSRKYALSPPLSPLGPSVGLTHAPQAVSFGSGGEHLDGISGAERDSTHDMISHSRAQPRATKSEAPSTPVAHATLAPPVLALQPPTPQHDLTQTPFHTTSLEESSANSESDPPQSPAPQVRSSYTLSNDRPFGTPLGNSVFSDERDSTQRPGSNSSSRSSSHSNKAVPDMNQNQGQAQRTTAFPGAQRSASPTPPQSSAPSAPSSTSGKLPAPMNPHQPAFLKWDPANQRWIPVPVLSSNALPPPRPESVVSSASAYSQMSAVKPTGLALSATQARRQSLPTLALSPARSVRRAPSPSMSSYSRPASPSQAPILASPIAGSSFVGRRMSIDPPYLMNANTLTLLPEMQEVEADPSVSPYSPRSAPHSRAPSIDGRGSNVGINYRSSFSSYRPRDSQVFPQGYDVNARVADMARGASGSRASSINGDSVSEGEKRWRDNYGHSRDSSIYQDNIPYEESEYERGSQMGSAFGRAPTPSMNGGKSKDLAKPGRESALDVMSVRGDSVQLLGSDGTDQPTSGYTSLVLPSGAYVPSDPTKSSDKLDHRLLGMPHATMSTITVSDSSVPSGRRSSLGGLIHHRDTATPAHLRAELPPPVAFSSHQSPPTKISASQVLVQVHAVSLDKFDSDMVKEKATSGSGAGKWIPGRSFVGRALNVGADVRVIAKGDIVMGLVDIRKSGCLAEYIVCERRRLARIPLGVNLSLEEVSCLPLLGVTAHRACVGQTRGSRALILNAHEGVGALVAQELSSMGLHVIAHVPLDVDNAEDDAWDNGAKEVFADDAVAMINAQHESGFEFVLDTIGGRRIYDACRRVLRTNGVFVTLYGDDAEHVPSGPQVKSSLHALRRAFVKKDKKAISYVHLLPGGADIDVSGQDTRDILELPVMTLYRPKVGMVVPFERAPEAFEELASLVSGGVREESGTVVVRLSN</sequence>
<feature type="compositionally biased region" description="Polar residues" evidence="1">
    <location>
        <begin position="582"/>
        <end position="605"/>
    </location>
</feature>
<dbReference type="GO" id="GO:0016491">
    <property type="term" value="F:oxidoreductase activity"/>
    <property type="evidence" value="ECO:0007669"/>
    <property type="project" value="InterPro"/>
</dbReference>
<evidence type="ECO:0000313" key="3">
    <source>
        <dbReference type="EMBL" id="GHJ88561.1"/>
    </source>
</evidence>
<feature type="compositionally biased region" description="Basic and acidic residues" evidence="1">
    <location>
        <begin position="923"/>
        <end position="937"/>
    </location>
</feature>
<feature type="compositionally biased region" description="Basic and acidic residues" evidence="1">
    <location>
        <begin position="527"/>
        <end position="545"/>
    </location>
</feature>
<dbReference type="InterPro" id="IPR013154">
    <property type="entry name" value="ADH-like_N"/>
</dbReference>
<evidence type="ECO:0000259" key="2">
    <source>
        <dbReference type="SMART" id="SM00829"/>
    </source>
</evidence>
<feature type="compositionally biased region" description="Low complexity" evidence="1">
    <location>
        <begin position="646"/>
        <end position="657"/>
    </location>
</feature>
<dbReference type="SUPFAM" id="SSF50129">
    <property type="entry name" value="GroES-like"/>
    <property type="match status" value="1"/>
</dbReference>
<feature type="compositionally biased region" description="Low complexity" evidence="1">
    <location>
        <begin position="850"/>
        <end position="864"/>
    </location>
</feature>
<feature type="compositionally biased region" description="Polar residues" evidence="1">
    <location>
        <begin position="663"/>
        <end position="674"/>
    </location>
</feature>
<feature type="region of interest" description="Disordered" evidence="1">
    <location>
        <begin position="909"/>
        <end position="940"/>
    </location>
</feature>
<feature type="region of interest" description="Disordered" evidence="1">
    <location>
        <begin position="773"/>
        <end position="803"/>
    </location>
</feature>
<dbReference type="GO" id="GO:0005739">
    <property type="term" value="C:mitochondrion"/>
    <property type="evidence" value="ECO:0007669"/>
    <property type="project" value="TreeGrafter"/>
</dbReference>
<feature type="compositionally biased region" description="Polar residues" evidence="1">
    <location>
        <begin position="457"/>
        <end position="475"/>
    </location>
</feature>
<comment type="caution">
    <text evidence="3">The sequence shown here is derived from an EMBL/GenBank/DDBJ whole genome shotgun (WGS) entry which is preliminary data.</text>
</comment>
<dbReference type="Pfam" id="PF13602">
    <property type="entry name" value="ADH_zinc_N_2"/>
    <property type="match status" value="1"/>
</dbReference>
<feature type="region of interest" description="Disordered" evidence="1">
    <location>
        <begin position="123"/>
        <end position="714"/>
    </location>
</feature>
<name>A0A8H3TVX1_9TREE</name>
<keyword evidence="4" id="KW-1185">Reference proteome</keyword>
<evidence type="ECO:0000313" key="4">
    <source>
        <dbReference type="Proteomes" id="UP000620104"/>
    </source>
</evidence>
<dbReference type="Pfam" id="PF08240">
    <property type="entry name" value="ADH_N"/>
    <property type="match status" value="1"/>
</dbReference>
<organism evidence="3 4">
    <name type="scientific">Naganishia liquefaciens</name>
    <dbReference type="NCBI Taxonomy" id="104408"/>
    <lineage>
        <taxon>Eukaryota</taxon>
        <taxon>Fungi</taxon>
        <taxon>Dikarya</taxon>
        <taxon>Basidiomycota</taxon>
        <taxon>Agaricomycotina</taxon>
        <taxon>Tremellomycetes</taxon>
        <taxon>Filobasidiales</taxon>
        <taxon>Filobasidiaceae</taxon>
        <taxon>Naganishia</taxon>
    </lineage>
</organism>
<dbReference type="PANTHER" id="PTHR11695">
    <property type="entry name" value="ALCOHOL DEHYDROGENASE RELATED"/>
    <property type="match status" value="1"/>
</dbReference>
<proteinExistence type="predicted"/>
<feature type="region of interest" description="Disordered" evidence="1">
    <location>
        <begin position="846"/>
        <end position="870"/>
    </location>
</feature>
<feature type="compositionally biased region" description="Low complexity" evidence="1">
    <location>
        <begin position="303"/>
        <end position="320"/>
    </location>
</feature>
<dbReference type="Proteomes" id="UP000620104">
    <property type="component" value="Unassembled WGS sequence"/>
</dbReference>
<reference evidence="3" key="1">
    <citation type="submission" date="2020-07" db="EMBL/GenBank/DDBJ databases">
        <title>Draft Genome Sequence of a Deep-Sea Yeast, Naganishia (Cryptococcus) liquefaciens strain N6.</title>
        <authorList>
            <person name="Han Y.W."/>
            <person name="Kajitani R."/>
            <person name="Morimoto H."/>
            <person name="Parhat M."/>
            <person name="Tsubouchi H."/>
            <person name="Bakenova O."/>
            <person name="Ogata M."/>
            <person name="Argunhan B."/>
            <person name="Aoki R."/>
            <person name="Kajiwara S."/>
            <person name="Itoh T."/>
            <person name="Iwasaki H."/>
        </authorList>
    </citation>
    <scope>NUCLEOTIDE SEQUENCE</scope>
    <source>
        <strain evidence="3">N6</strain>
    </source>
</reference>
<gene>
    <name evidence="3" type="ORF">NliqN6_4963</name>
</gene>
<dbReference type="InterPro" id="IPR020843">
    <property type="entry name" value="ER"/>
</dbReference>
<feature type="compositionally biased region" description="Low complexity" evidence="1">
    <location>
        <begin position="786"/>
        <end position="803"/>
    </location>
</feature>
<dbReference type="PANTHER" id="PTHR11695:SF294">
    <property type="entry name" value="RETICULON-4-INTERACTING PROTEIN 1, MITOCHONDRIAL"/>
    <property type="match status" value="1"/>
</dbReference>
<dbReference type="EMBL" id="BLZA01000030">
    <property type="protein sequence ID" value="GHJ88561.1"/>
    <property type="molecule type" value="Genomic_DNA"/>
</dbReference>
<feature type="compositionally biased region" description="Low complexity" evidence="1">
    <location>
        <begin position="691"/>
        <end position="700"/>
    </location>
</feature>
<feature type="compositionally biased region" description="Acidic residues" evidence="1">
    <location>
        <begin position="350"/>
        <end position="361"/>
    </location>
</feature>
<dbReference type="InterPro" id="IPR050700">
    <property type="entry name" value="YIM1/Zinc_Alcohol_DH_Fams"/>
</dbReference>
<dbReference type="SMART" id="SM00829">
    <property type="entry name" value="PKS_ER"/>
    <property type="match status" value="1"/>
</dbReference>